<proteinExistence type="predicted"/>
<evidence type="ECO:0000313" key="1">
    <source>
        <dbReference type="EMBL" id="KAF2131258.1"/>
    </source>
</evidence>
<organism evidence="1 2">
    <name type="scientific">Dothidotthia symphoricarpi CBS 119687</name>
    <dbReference type="NCBI Taxonomy" id="1392245"/>
    <lineage>
        <taxon>Eukaryota</taxon>
        <taxon>Fungi</taxon>
        <taxon>Dikarya</taxon>
        <taxon>Ascomycota</taxon>
        <taxon>Pezizomycotina</taxon>
        <taxon>Dothideomycetes</taxon>
        <taxon>Pleosporomycetidae</taxon>
        <taxon>Pleosporales</taxon>
        <taxon>Dothidotthiaceae</taxon>
        <taxon>Dothidotthia</taxon>
    </lineage>
</organism>
<accession>A0A6A6AJH1</accession>
<gene>
    <name evidence="1" type="ORF">P153DRAFT_355088</name>
</gene>
<protein>
    <submittedName>
        <fullName evidence="1">Uncharacterized protein</fullName>
    </submittedName>
</protein>
<evidence type="ECO:0000313" key="2">
    <source>
        <dbReference type="Proteomes" id="UP000799771"/>
    </source>
</evidence>
<dbReference type="RefSeq" id="XP_033525645.1">
    <property type="nucleotide sequence ID" value="XM_033666551.1"/>
</dbReference>
<dbReference type="Proteomes" id="UP000799771">
    <property type="component" value="Unassembled WGS sequence"/>
</dbReference>
<sequence length="188" mass="21182">MYGKTDVNTVEFSRRTIEAMQPNTSPIVARDIVMDVGHAQTEDVDVDESIFVVHHHAYTASLGHTDLITRLNVGIDLQMLVDLNAFEGTSDQYVAVFEKVDSRFGLGPYIQTVRIAPAEMKRFRRSELDSHSYMSCYYTSLKPAGARRVRTAVVSRITKVKDRDVEDMSIAGREESKRWPGNNAGRVL</sequence>
<dbReference type="OrthoDB" id="1606438at2759"/>
<dbReference type="AlphaFoldDB" id="A0A6A6AJH1"/>
<dbReference type="GeneID" id="54406983"/>
<dbReference type="EMBL" id="ML977502">
    <property type="protein sequence ID" value="KAF2131258.1"/>
    <property type="molecule type" value="Genomic_DNA"/>
</dbReference>
<name>A0A6A6AJH1_9PLEO</name>
<keyword evidence="2" id="KW-1185">Reference proteome</keyword>
<reference evidence="1" key="1">
    <citation type="journal article" date="2020" name="Stud. Mycol.">
        <title>101 Dothideomycetes genomes: a test case for predicting lifestyles and emergence of pathogens.</title>
        <authorList>
            <person name="Haridas S."/>
            <person name="Albert R."/>
            <person name="Binder M."/>
            <person name="Bloem J."/>
            <person name="Labutti K."/>
            <person name="Salamov A."/>
            <person name="Andreopoulos B."/>
            <person name="Baker S."/>
            <person name="Barry K."/>
            <person name="Bills G."/>
            <person name="Bluhm B."/>
            <person name="Cannon C."/>
            <person name="Castanera R."/>
            <person name="Culley D."/>
            <person name="Daum C."/>
            <person name="Ezra D."/>
            <person name="Gonzalez J."/>
            <person name="Henrissat B."/>
            <person name="Kuo A."/>
            <person name="Liang C."/>
            <person name="Lipzen A."/>
            <person name="Lutzoni F."/>
            <person name="Magnuson J."/>
            <person name="Mondo S."/>
            <person name="Nolan M."/>
            <person name="Ohm R."/>
            <person name="Pangilinan J."/>
            <person name="Park H.-J."/>
            <person name="Ramirez L."/>
            <person name="Alfaro M."/>
            <person name="Sun H."/>
            <person name="Tritt A."/>
            <person name="Yoshinaga Y."/>
            <person name="Zwiers L.-H."/>
            <person name="Turgeon B."/>
            <person name="Goodwin S."/>
            <person name="Spatafora J."/>
            <person name="Crous P."/>
            <person name="Grigoriev I."/>
        </authorList>
    </citation>
    <scope>NUCLEOTIDE SEQUENCE</scope>
    <source>
        <strain evidence="1">CBS 119687</strain>
    </source>
</reference>